<organism evidence="2 3">
    <name type="scientific">Batrachochytrium dendrobatidis (strain JEL423)</name>
    <dbReference type="NCBI Taxonomy" id="403673"/>
    <lineage>
        <taxon>Eukaryota</taxon>
        <taxon>Fungi</taxon>
        <taxon>Fungi incertae sedis</taxon>
        <taxon>Chytridiomycota</taxon>
        <taxon>Chytridiomycota incertae sedis</taxon>
        <taxon>Chytridiomycetes</taxon>
        <taxon>Rhizophydiales</taxon>
        <taxon>Rhizophydiales incertae sedis</taxon>
        <taxon>Batrachochytrium</taxon>
    </lineage>
</organism>
<evidence type="ECO:0000313" key="3">
    <source>
        <dbReference type="Proteomes" id="UP000077115"/>
    </source>
</evidence>
<accession>A0A177WWY5</accession>
<dbReference type="InterPro" id="IPR037804">
    <property type="entry name" value="SGF73"/>
</dbReference>
<reference evidence="2 3" key="1">
    <citation type="submission" date="2006-10" db="EMBL/GenBank/DDBJ databases">
        <title>The Genome Sequence of Batrachochytrium dendrobatidis JEL423.</title>
        <authorList>
            <consortium name="The Broad Institute Genome Sequencing Platform"/>
            <person name="Birren B."/>
            <person name="Lander E."/>
            <person name="Galagan J."/>
            <person name="Cuomo C."/>
            <person name="Devon K."/>
            <person name="Jaffe D."/>
            <person name="Butler J."/>
            <person name="Alvarez P."/>
            <person name="Gnerre S."/>
            <person name="Grabherr M."/>
            <person name="Kleber M."/>
            <person name="Mauceli E."/>
            <person name="Brockman W."/>
            <person name="Young S."/>
            <person name="LaButti K."/>
            <person name="Sykes S."/>
            <person name="DeCaprio D."/>
            <person name="Crawford M."/>
            <person name="Koehrsen M."/>
            <person name="Engels R."/>
            <person name="Montgomery P."/>
            <person name="Pearson M."/>
            <person name="Howarth C."/>
            <person name="Larson L."/>
            <person name="White J."/>
            <person name="O'Leary S."/>
            <person name="Kodira C."/>
            <person name="Zeng Q."/>
            <person name="Yandava C."/>
            <person name="Alvarado L."/>
            <person name="Longcore J."/>
            <person name="James T."/>
        </authorList>
    </citation>
    <scope>NUCLEOTIDE SEQUENCE [LARGE SCALE GENOMIC DNA]</scope>
    <source>
        <strain evidence="2 3">JEL423</strain>
    </source>
</reference>
<dbReference type="InterPro" id="IPR013243">
    <property type="entry name" value="SCA7_dom"/>
</dbReference>
<gene>
    <name evidence="2" type="ORF">BDEG_27663</name>
</gene>
<proteinExistence type="predicted"/>
<dbReference type="PANTHER" id="PTHR47805:SF1">
    <property type="entry name" value="SAGA-ASSOCIATED FACTOR 73"/>
    <property type="match status" value="1"/>
</dbReference>
<dbReference type="GO" id="GO:0000124">
    <property type="term" value="C:SAGA complex"/>
    <property type="evidence" value="ECO:0007669"/>
    <property type="project" value="InterPro"/>
</dbReference>
<dbReference type="GO" id="GO:1904802">
    <property type="term" value="P:RITS complex assembly"/>
    <property type="evidence" value="ECO:0007669"/>
    <property type="project" value="TreeGrafter"/>
</dbReference>
<dbReference type="PROSITE" id="PS51505">
    <property type="entry name" value="SCA7"/>
    <property type="match status" value="1"/>
</dbReference>
<dbReference type="Gene3D" id="6.10.140.1270">
    <property type="match status" value="1"/>
</dbReference>
<dbReference type="GO" id="GO:0031048">
    <property type="term" value="P:regulatory ncRNA-mediated heterochromatin formation"/>
    <property type="evidence" value="ECO:0007669"/>
    <property type="project" value="TreeGrafter"/>
</dbReference>
<dbReference type="PANTHER" id="PTHR47805">
    <property type="entry name" value="SAGA-ASSOCIATED FACTOR 73"/>
    <property type="match status" value="1"/>
</dbReference>
<evidence type="ECO:0000313" key="2">
    <source>
        <dbReference type="EMBL" id="OAJ44436.1"/>
    </source>
</evidence>
<evidence type="ECO:0000259" key="1">
    <source>
        <dbReference type="PROSITE" id="PS51505"/>
    </source>
</evidence>
<dbReference type="VEuPathDB" id="FungiDB:BDEG_27663"/>
<dbReference type="Proteomes" id="UP000077115">
    <property type="component" value="Unassembled WGS sequence"/>
</dbReference>
<name>A0A177WWY5_BATDL</name>
<reference evidence="2 3" key="2">
    <citation type="submission" date="2016-05" db="EMBL/GenBank/DDBJ databases">
        <title>Lineage-specific infection strategies underlie the spectrum of fungal disease in amphibians.</title>
        <authorList>
            <person name="Cuomo C.A."/>
            <person name="Farrer R.A."/>
            <person name="James T."/>
            <person name="Longcore J."/>
            <person name="Birren B."/>
        </authorList>
    </citation>
    <scope>NUCLEOTIDE SEQUENCE [LARGE SCALE GENOMIC DNA]</scope>
    <source>
        <strain evidence="2 3">JEL423</strain>
    </source>
</reference>
<dbReference type="EMBL" id="DS022312">
    <property type="protein sequence ID" value="OAJ44436.1"/>
    <property type="molecule type" value="Genomic_DNA"/>
</dbReference>
<dbReference type="GO" id="GO:0006357">
    <property type="term" value="P:regulation of transcription by RNA polymerase II"/>
    <property type="evidence" value="ECO:0007669"/>
    <property type="project" value="TreeGrafter"/>
</dbReference>
<protein>
    <recommendedName>
        <fullName evidence="1">SCA7 domain-containing protein</fullName>
    </recommendedName>
</protein>
<dbReference type="AlphaFoldDB" id="A0A177WWY5"/>
<sequence length="301" mass="32244">MSAFKGKEHLSWASFRQNLGFADDLYCEPASPTAIGIPIKEELIVVSCSLCSRPVLHSGFSKHFVTCKKASLSGKSKTAKFSNGLVTKKKKQNGSTSTSVAGFTLSGGPSTSLSSSSTSVFSEITPWISPASLKTPKAESSKESTKKVKGGPINLDLQCGVMHDNGLPCARSITCKIHSVSLKRAVAGRTHPYDSLYQEYQAKALLARGFKDAKSAIASKSMARTTMESVMGAEKINQEEEVNRVMAALKSHQPCALVATAASQQQQTISSLGVWMAYKTRITMQDAFRDREATGAGFQAC</sequence>
<feature type="domain" description="SCA7" evidence="1">
    <location>
        <begin position="146"/>
        <end position="212"/>
    </location>
</feature>
<dbReference type="Pfam" id="PF08313">
    <property type="entry name" value="SCA7"/>
    <property type="match status" value="1"/>
</dbReference>